<evidence type="ECO:0000313" key="2">
    <source>
        <dbReference type="Proteomes" id="UP000265520"/>
    </source>
</evidence>
<protein>
    <submittedName>
        <fullName evidence="1">Uncharacterized protein</fullName>
    </submittedName>
</protein>
<organism evidence="1 2">
    <name type="scientific">Trifolium medium</name>
    <dbReference type="NCBI Taxonomy" id="97028"/>
    <lineage>
        <taxon>Eukaryota</taxon>
        <taxon>Viridiplantae</taxon>
        <taxon>Streptophyta</taxon>
        <taxon>Embryophyta</taxon>
        <taxon>Tracheophyta</taxon>
        <taxon>Spermatophyta</taxon>
        <taxon>Magnoliopsida</taxon>
        <taxon>eudicotyledons</taxon>
        <taxon>Gunneridae</taxon>
        <taxon>Pentapetalae</taxon>
        <taxon>rosids</taxon>
        <taxon>fabids</taxon>
        <taxon>Fabales</taxon>
        <taxon>Fabaceae</taxon>
        <taxon>Papilionoideae</taxon>
        <taxon>50 kb inversion clade</taxon>
        <taxon>NPAAA clade</taxon>
        <taxon>Hologalegina</taxon>
        <taxon>IRL clade</taxon>
        <taxon>Trifolieae</taxon>
        <taxon>Trifolium</taxon>
    </lineage>
</organism>
<keyword evidence="2" id="KW-1185">Reference proteome</keyword>
<accession>A0A392V431</accession>
<reference evidence="1 2" key="1">
    <citation type="journal article" date="2018" name="Front. Plant Sci.">
        <title>Red Clover (Trifolium pratense) and Zigzag Clover (T. medium) - A Picture of Genomic Similarities and Differences.</title>
        <authorList>
            <person name="Dluhosova J."/>
            <person name="Istvanek J."/>
            <person name="Nedelnik J."/>
            <person name="Repkova J."/>
        </authorList>
    </citation>
    <scope>NUCLEOTIDE SEQUENCE [LARGE SCALE GENOMIC DNA]</scope>
    <source>
        <strain evidence="2">cv. 10/8</strain>
        <tissue evidence="1">Leaf</tissue>
    </source>
</reference>
<comment type="caution">
    <text evidence="1">The sequence shown here is derived from an EMBL/GenBank/DDBJ whole genome shotgun (WGS) entry which is preliminary data.</text>
</comment>
<dbReference type="Proteomes" id="UP000265520">
    <property type="component" value="Unassembled WGS sequence"/>
</dbReference>
<sequence>MVSDNVVDNEGEIVHYAMLVDTEPIDVNSALKSNVWMEAMIDEL</sequence>
<evidence type="ECO:0000313" key="1">
    <source>
        <dbReference type="EMBL" id="MCI82182.1"/>
    </source>
</evidence>
<feature type="non-terminal residue" evidence="1">
    <location>
        <position position="44"/>
    </location>
</feature>
<dbReference type="AlphaFoldDB" id="A0A392V431"/>
<proteinExistence type="predicted"/>
<dbReference type="EMBL" id="LXQA011037203">
    <property type="protein sequence ID" value="MCI82182.1"/>
    <property type="molecule type" value="Genomic_DNA"/>
</dbReference>
<name>A0A392V431_9FABA</name>